<evidence type="ECO:0000313" key="1">
    <source>
        <dbReference type="EMBL" id="KEO72160.1"/>
    </source>
</evidence>
<name>A0A074KVB4_9BACT</name>
<keyword evidence="2" id="KW-1185">Reference proteome</keyword>
<dbReference type="RefSeq" id="WP_035078486.1">
    <property type="nucleotide sequence ID" value="NZ_JMIH01000028.1"/>
</dbReference>
<protein>
    <submittedName>
        <fullName evidence="1">Uncharacterized protein</fullName>
    </submittedName>
</protein>
<dbReference type="OrthoDB" id="825489at2"/>
<dbReference type="EMBL" id="JMIH01000028">
    <property type="protein sequence ID" value="KEO72160.1"/>
    <property type="molecule type" value="Genomic_DNA"/>
</dbReference>
<evidence type="ECO:0000313" key="2">
    <source>
        <dbReference type="Proteomes" id="UP000027821"/>
    </source>
</evidence>
<gene>
    <name evidence="1" type="ORF">EL17_19830</name>
</gene>
<accession>A0A074KVB4</accession>
<comment type="caution">
    <text evidence="1">The sequence shown here is derived from an EMBL/GenBank/DDBJ whole genome shotgun (WGS) entry which is preliminary data.</text>
</comment>
<proteinExistence type="predicted"/>
<dbReference type="Proteomes" id="UP000027821">
    <property type="component" value="Unassembled WGS sequence"/>
</dbReference>
<dbReference type="eggNOG" id="ENOG5030DQF">
    <property type="taxonomic scope" value="Bacteria"/>
</dbReference>
<dbReference type="STRING" id="1048983.EL17_19830"/>
<organism evidence="1 2">
    <name type="scientific">Anditalea andensis</name>
    <dbReference type="NCBI Taxonomy" id="1048983"/>
    <lineage>
        <taxon>Bacteria</taxon>
        <taxon>Pseudomonadati</taxon>
        <taxon>Bacteroidota</taxon>
        <taxon>Cytophagia</taxon>
        <taxon>Cytophagales</taxon>
        <taxon>Cytophagaceae</taxon>
        <taxon>Anditalea</taxon>
    </lineage>
</organism>
<dbReference type="AlphaFoldDB" id="A0A074KVB4"/>
<reference evidence="1 2" key="1">
    <citation type="submission" date="2014-04" db="EMBL/GenBank/DDBJ databases">
        <title>Characterization and application of a salt tolerant electro-active bacterium.</title>
        <authorList>
            <person name="Yang L."/>
            <person name="Wei S."/>
            <person name="Tay Q.X.M."/>
        </authorList>
    </citation>
    <scope>NUCLEOTIDE SEQUENCE [LARGE SCALE GENOMIC DNA]</scope>
    <source>
        <strain evidence="1 2">LY1</strain>
    </source>
</reference>
<sequence>MKSFTYIVLITLLSVKALMPNMDLCCDIQKIPAFFDHYQLHKVTYGDNFWDFVEGHYLYNDDEYRFIADDPEHANLPFRENHKNCCTQGIFISKTENYQLNSPVPIHLQHNTLYQSIFNSGLFKSLFQPPIV</sequence>